<evidence type="ECO:0000256" key="1">
    <source>
        <dbReference type="SAM" id="Phobius"/>
    </source>
</evidence>
<comment type="caution">
    <text evidence="2">The sequence shown here is derived from an EMBL/GenBank/DDBJ whole genome shotgun (WGS) entry which is preliminary data.</text>
</comment>
<accession>A0ABS2D7T2</accession>
<dbReference type="Proteomes" id="UP000763641">
    <property type="component" value="Unassembled WGS sequence"/>
</dbReference>
<keyword evidence="1" id="KW-1133">Transmembrane helix</keyword>
<feature type="transmembrane region" description="Helical" evidence="1">
    <location>
        <begin position="12"/>
        <end position="30"/>
    </location>
</feature>
<dbReference type="InterPro" id="IPR009898">
    <property type="entry name" value="DUF1440"/>
</dbReference>
<protein>
    <submittedName>
        <fullName evidence="2">DUF1440 domain-containing protein</fullName>
    </submittedName>
</protein>
<evidence type="ECO:0000313" key="3">
    <source>
        <dbReference type="Proteomes" id="UP000763641"/>
    </source>
</evidence>
<proteinExistence type="predicted"/>
<dbReference type="RefSeq" id="WP_204199064.1">
    <property type="nucleotide sequence ID" value="NZ_JAFEMC010000003.1"/>
</dbReference>
<dbReference type="EMBL" id="JAFEMC010000003">
    <property type="protein sequence ID" value="MBM6576958.1"/>
    <property type="molecule type" value="Genomic_DNA"/>
</dbReference>
<gene>
    <name evidence="2" type="ORF">ILT43_11275</name>
</gene>
<name>A0ABS2D7T2_9SPHN</name>
<dbReference type="Pfam" id="PF07274">
    <property type="entry name" value="DUF1440"/>
    <property type="match status" value="1"/>
</dbReference>
<evidence type="ECO:0000313" key="2">
    <source>
        <dbReference type="EMBL" id="MBM6576958.1"/>
    </source>
</evidence>
<reference evidence="2 3" key="1">
    <citation type="submission" date="2020-12" db="EMBL/GenBank/DDBJ databases">
        <title>Sphingomonas sp.</title>
        <authorList>
            <person name="Kim M.K."/>
        </authorList>
    </citation>
    <scope>NUCLEOTIDE SEQUENCE [LARGE SCALE GENOMIC DNA]</scope>
    <source>
        <strain evidence="2 3">BT552</strain>
    </source>
</reference>
<keyword evidence="1" id="KW-0812">Transmembrane</keyword>
<keyword evidence="1" id="KW-0472">Membrane</keyword>
<sequence>MSDDSQTTGARIARGALAGVIGGIVASFAMDGLQALLAKMSDDDSGSDEEPTTTKAADGVARVVTGDDIGEANKPLAGQAMHYGLGAALGLAYGVAAAFEPRVTTASGTLFGLTTATVLDEGAVPALGLADAPWKTPASGHLYSLASHLVFGGVTELVRAQVDRTLAPAD</sequence>
<organism evidence="2 3">
    <name type="scientific">Sphingomonas longa</name>
    <dbReference type="NCBI Taxonomy" id="2778730"/>
    <lineage>
        <taxon>Bacteria</taxon>
        <taxon>Pseudomonadati</taxon>
        <taxon>Pseudomonadota</taxon>
        <taxon>Alphaproteobacteria</taxon>
        <taxon>Sphingomonadales</taxon>
        <taxon>Sphingomonadaceae</taxon>
        <taxon>Sphingomonas</taxon>
    </lineage>
</organism>
<keyword evidence="3" id="KW-1185">Reference proteome</keyword>